<dbReference type="Pfam" id="PF20684">
    <property type="entry name" value="Fung_rhodopsin"/>
    <property type="match status" value="1"/>
</dbReference>
<keyword evidence="19" id="KW-1185">Reference proteome</keyword>
<keyword evidence="10 14" id="KW-0472">Membrane</keyword>
<proteinExistence type="inferred from homology"/>
<dbReference type="AlphaFoldDB" id="A0AAV9NCL7"/>
<dbReference type="GO" id="GO:0098552">
    <property type="term" value="C:side of membrane"/>
    <property type="evidence" value="ECO:0007669"/>
    <property type="project" value="UniProtKB-KW"/>
</dbReference>
<dbReference type="GO" id="GO:0005576">
    <property type="term" value="C:extracellular region"/>
    <property type="evidence" value="ECO:0007669"/>
    <property type="project" value="UniProtKB-SubCell"/>
</dbReference>
<accession>A0AAV9NCL7</accession>
<keyword evidence="6" id="KW-0336">GPI-anchor</keyword>
<gene>
    <name evidence="18" type="ORF">LTR84_001439</name>
</gene>
<evidence type="ECO:0000256" key="11">
    <source>
        <dbReference type="ARBA" id="ARBA00023157"/>
    </source>
</evidence>
<evidence type="ECO:0000256" key="15">
    <source>
        <dbReference type="SAM" id="SignalP"/>
    </source>
</evidence>
<dbReference type="InterPro" id="IPR049326">
    <property type="entry name" value="Rhodopsin_dom_fungi"/>
</dbReference>
<dbReference type="RefSeq" id="XP_064707321.1">
    <property type="nucleotide sequence ID" value="XM_064845063.1"/>
</dbReference>
<keyword evidence="12" id="KW-0449">Lipoprotein</keyword>
<evidence type="ECO:0000256" key="1">
    <source>
        <dbReference type="ARBA" id="ARBA00004141"/>
    </source>
</evidence>
<feature type="signal peptide" evidence="15">
    <location>
        <begin position="1"/>
        <end position="20"/>
    </location>
</feature>
<dbReference type="GeneID" id="89969659"/>
<keyword evidence="7 14" id="KW-0812">Transmembrane</keyword>
<sequence length="378" mass="41985">MKVTPTVFVALLCVHQLVLGQVLTMSACATNCTVQLTSRFTSCSGIQCFCDDHKLAQLGFDCFEENCTVREALVGRNITSLTCQFPNRDRGAVSSAVTFTSLAIALGFVITRAIVFGISKIWGWDDIATGLATIVMIGNAVCNPISRRFGYGKDIWRIPFSDTNEVLKVFFIGGVFYTIGVALIKIAFLCFYLKLFPSRAFRKVAYPLLGICFVYGIVFTFLFIFQCSPVSYTWMQWDGEADGKCLNFDLGAVIHAIINIFVTLVSILRLYSMVQLDGSMNQTWDFIPFGYFTDLEFNVGIACICMPSIRVVLRRYFPNCGLATTEGSSMIGPSNQQAPRLVKISGKNLSRSTNHRATADTSSDRVELYPYNRAQEVT</sequence>
<evidence type="ECO:0000256" key="3">
    <source>
        <dbReference type="ARBA" id="ARBA00004613"/>
    </source>
</evidence>
<dbReference type="PANTHER" id="PTHR33048">
    <property type="entry name" value="PTH11-LIKE INTEGRAL MEMBRANE PROTEIN (AFU_ORTHOLOGUE AFUA_5G11245)"/>
    <property type="match status" value="1"/>
</dbReference>
<feature type="domain" description="Rhodopsin" evidence="17">
    <location>
        <begin position="119"/>
        <end position="261"/>
    </location>
</feature>
<feature type="domain" description="CFEM" evidence="16">
    <location>
        <begin position="24"/>
        <end position="84"/>
    </location>
</feature>
<evidence type="ECO:0008006" key="20">
    <source>
        <dbReference type="Google" id="ProtNLM"/>
    </source>
</evidence>
<feature type="transmembrane region" description="Helical" evidence="14">
    <location>
        <begin position="92"/>
        <end position="115"/>
    </location>
</feature>
<evidence type="ECO:0000256" key="13">
    <source>
        <dbReference type="ARBA" id="ARBA00038359"/>
    </source>
</evidence>
<keyword evidence="11" id="KW-1015">Disulfide bond</keyword>
<evidence type="ECO:0000256" key="4">
    <source>
        <dbReference type="ARBA" id="ARBA00010031"/>
    </source>
</evidence>
<reference evidence="18 19" key="1">
    <citation type="submission" date="2023-08" db="EMBL/GenBank/DDBJ databases">
        <title>Black Yeasts Isolated from many extreme environments.</title>
        <authorList>
            <person name="Coleine C."/>
            <person name="Stajich J.E."/>
            <person name="Selbmann L."/>
        </authorList>
    </citation>
    <scope>NUCLEOTIDE SEQUENCE [LARGE SCALE GENOMIC DNA]</scope>
    <source>
        <strain evidence="18 19">CCFEE 5792</strain>
    </source>
</reference>
<protein>
    <recommendedName>
        <fullName evidence="20">Extracellular membrane protein CFEM domain-containing protein</fullName>
    </recommendedName>
</protein>
<dbReference type="EMBL" id="JAVRRD010000010">
    <property type="protein sequence ID" value="KAK5054548.1"/>
    <property type="molecule type" value="Genomic_DNA"/>
</dbReference>
<keyword evidence="8 15" id="KW-0732">Signal</keyword>
<dbReference type="InterPro" id="IPR008427">
    <property type="entry name" value="Extracellular_membr_CFEM_dom"/>
</dbReference>
<organism evidence="18 19">
    <name type="scientific">Exophiala bonariae</name>
    <dbReference type="NCBI Taxonomy" id="1690606"/>
    <lineage>
        <taxon>Eukaryota</taxon>
        <taxon>Fungi</taxon>
        <taxon>Dikarya</taxon>
        <taxon>Ascomycota</taxon>
        <taxon>Pezizomycotina</taxon>
        <taxon>Eurotiomycetes</taxon>
        <taxon>Chaetothyriomycetidae</taxon>
        <taxon>Chaetothyriales</taxon>
        <taxon>Herpotrichiellaceae</taxon>
        <taxon>Exophiala</taxon>
    </lineage>
</organism>
<feature type="chain" id="PRO_5043821596" description="Extracellular membrane protein CFEM domain-containing protein" evidence="15">
    <location>
        <begin position="21"/>
        <end position="378"/>
    </location>
</feature>
<evidence type="ECO:0000256" key="14">
    <source>
        <dbReference type="SAM" id="Phobius"/>
    </source>
</evidence>
<feature type="transmembrane region" description="Helical" evidence="14">
    <location>
        <begin position="252"/>
        <end position="271"/>
    </location>
</feature>
<evidence type="ECO:0000259" key="17">
    <source>
        <dbReference type="Pfam" id="PF20684"/>
    </source>
</evidence>
<keyword evidence="5" id="KW-0964">Secreted</keyword>
<evidence type="ECO:0000313" key="19">
    <source>
        <dbReference type="Proteomes" id="UP001358417"/>
    </source>
</evidence>
<evidence type="ECO:0000256" key="10">
    <source>
        <dbReference type="ARBA" id="ARBA00023136"/>
    </source>
</evidence>
<keyword evidence="9 14" id="KW-1133">Transmembrane helix</keyword>
<evidence type="ECO:0000256" key="9">
    <source>
        <dbReference type="ARBA" id="ARBA00022989"/>
    </source>
</evidence>
<name>A0AAV9NCL7_9EURO</name>
<feature type="transmembrane region" description="Helical" evidence="14">
    <location>
        <begin position="204"/>
        <end position="225"/>
    </location>
</feature>
<comment type="similarity">
    <text evidence="4">Belongs to the RBT5 family.</text>
</comment>
<comment type="similarity">
    <text evidence="13">Belongs to the SAT4 family.</text>
</comment>
<evidence type="ECO:0000313" key="18">
    <source>
        <dbReference type="EMBL" id="KAK5054548.1"/>
    </source>
</evidence>
<evidence type="ECO:0000256" key="8">
    <source>
        <dbReference type="ARBA" id="ARBA00022729"/>
    </source>
</evidence>
<evidence type="ECO:0000256" key="12">
    <source>
        <dbReference type="ARBA" id="ARBA00023288"/>
    </source>
</evidence>
<dbReference type="InterPro" id="IPR052337">
    <property type="entry name" value="SAT4-like"/>
</dbReference>
<dbReference type="Pfam" id="PF05730">
    <property type="entry name" value="CFEM"/>
    <property type="match status" value="1"/>
</dbReference>
<evidence type="ECO:0000256" key="5">
    <source>
        <dbReference type="ARBA" id="ARBA00022525"/>
    </source>
</evidence>
<dbReference type="Proteomes" id="UP001358417">
    <property type="component" value="Unassembled WGS sequence"/>
</dbReference>
<evidence type="ECO:0000256" key="2">
    <source>
        <dbReference type="ARBA" id="ARBA00004589"/>
    </source>
</evidence>
<comment type="subcellular location">
    <subcellularLocation>
        <location evidence="2">Membrane</location>
        <topology evidence="2">Lipid-anchor</topology>
        <topology evidence="2">GPI-anchor</topology>
    </subcellularLocation>
    <subcellularLocation>
        <location evidence="1">Membrane</location>
        <topology evidence="1">Multi-pass membrane protein</topology>
    </subcellularLocation>
    <subcellularLocation>
        <location evidence="3">Secreted</location>
    </subcellularLocation>
</comment>
<dbReference type="PANTHER" id="PTHR33048:SF47">
    <property type="entry name" value="INTEGRAL MEMBRANE PROTEIN-RELATED"/>
    <property type="match status" value="1"/>
</dbReference>
<feature type="transmembrane region" description="Helical" evidence="14">
    <location>
        <begin position="166"/>
        <end position="192"/>
    </location>
</feature>
<dbReference type="PROSITE" id="PS51257">
    <property type="entry name" value="PROKAR_LIPOPROTEIN"/>
    <property type="match status" value="1"/>
</dbReference>
<evidence type="ECO:0000256" key="7">
    <source>
        <dbReference type="ARBA" id="ARBA00022692"/>
    </source>
</evidence>
<evidence type="ECO:0000256" key="6">
    <source>
        <dbReference type="ARBA" id="ARBA00022622"/>
    </source>
</evidence>
<keyword evidence="6" id="KW-0325">Glycoprotein</keyword>
<comment type="caution">
    <text evidence="18">The sequence shown here is derived from an EMBL/GenBank/DDBJ whole genome shotgun (WGS) entry which is preliminary data.</text>
</comment>
<evidence type="ECO:0000259" key="16">
    <source>
        <dbReference type="Pfam" id="PF05730"/>
    </source>
</evidence>